<evidence type="ECO:0000256" key="6">
    <source>
        <dbReference type="ARBA" id="ARBA00022801"/>
    </source>
</evidence>
<evidence type="ECO:0000256" key="3">
    <source>
        <dbReference type="ARBA" id="ARBA00012453"/>
    </source>
</evidence>
<keyword evidence="5" id="KW-0479">Metal-binding</keyword>
<dbReference type="EC" id="3.6.1.13" evidence="3"/>
<dbReference type="InterPro" id="IPR004385">
    <property type="entry name" value="NDP_pyrophosphatase"/>
</dbReference>
<organism evidence="14 15">
    <name type="scientific">Psychrosphaera aquimarina</name>
    <dbReference type="NCBI Taxonomy" id="2044854"/>
    <lineage>
        <taxon>Bacteria</taxon>
        <taxon>Pseudomonadati</taxon>
        <taxon>Pseudomonadota</taxon>
        <taxon>Gammaproteobacteria</taxon>
        <taxon>Alteromonadales</taxon>
        <taxon>Pseudoalteromonadaceae</taxon>
        <taxon>Psychrosphaera</taxon>
    </lineage>
</organism>
<comment type="similarity">
    <text evidence="2">Belongs to the Nudix hydrolase family. NudF subfamily.</text>
</comment>
<evidence type="ECO:0000256" key="11">
    <source>
        <dbReference type="ARBA" id="ARBA00033056"/>
    </source>
</evidence>
<comment type="caution">
    <text evidence="14">The sequence shown here is derived from an EMBL/GenBank/DDBJ whole genome shotgun (WGS) entry which is preliminary data.</text>
</comment>
<dbReference type="Pfam" id="PF00293">
    <property type="entry name" value="NUDIX"/>
    <property type="match status" value="1"/>
</dbReference>
<dbReference type="NCBIfam" id="TIGR00052">
    <property type="entry name" value="nudix-type nucleoside diphosphatase, YffH/AdpP family"/>
    <property type="match status" value="1"/>
</dbReference>
<evidence type="ECO:0000259" key="13">
    <source>
        <dbReference type="PROSITE" id="PS51462"/>
    </source>
</evidence>
<dbReference type="CDD" id="cd24155">
    <property type="entry name" value="NUDIX_ADPRase"/>
    <property type="match status" value="1"/>
</dbReference>
<dbReference type="EMBL" id="JAWCUA010000007">
    <property type="protein sequence ID" value="MDU0112932.1"/>
    <property type="molecule type" value="Genomic_DNA"/>
</dbReference>
<dbReference type="NCBIfam" id="NF008003">
    <property type="entry name" value="PRK10729.1"/>
    <property type="match status" value="1"/>
</dbReference>
<sequence>MKKNKFTPQFNQKNIDIKSVETVYDGFFKINQFVFTHNLFAGGQSDLVKREIFERGHAVAVLPYDPVENKVVLIEQLRIGALDTKDSPWLLEVIAGMIDKPEDKQQVAIRETEEEAGLTIHKLIPMLSYLSSPGGSTERLYLYLGIVDCKSAGGIFGLEDEQEDIKVHVFDYNEAIDLLNNDELDNAATLICMQWLALNKSKIDKQIHA</sequence>
<evidence type="ECO:0000256" key="4">
    <source>
        <dbReference type="ARBA" id="ARBA00013297"/>
    </source>
</evidence>
<gene>
    <name evidence="14" type="primary">nudF</name>
    <name evidence="14" type="ORF">RT723_07975</name>
</gene>
<dbReference type="SUPFAM" id="SSF55811">
    <property type="entry name" value="Nudix"/>
    <property type="match status" value="1"/>
</dbReference>
<evidence type="ECO:0000256" key="8">
    <source>
        <dbReference type="ARBA" id="ARBA00025164"/>
    </source>
</evidence>
<protein>
    <recommendedName>
        <fullName evidence="4">ADP-ribose pyrophosphatase</fullName>
        <ecNumber evidence="3">3.6.1.13</ecNumber>
    </recommendedName>
    <alternativeName>
        <fullName evidence="9">ADP-ribose diphosphatase</fullName>
    </alternativeName>
    <alternativeName>
        <fullName evidence="11">ADP-ribose phosphohydrolase</fullName>
    </alternativeName>
    <alternativeName>
        <fullName evidence="10">Adenosine diphosphoribose pyrophosphatase</fullName>
    </alternativeName>
</protein>
<comment type="function">
    <text evidence="8">Acts on ADP-mannose and ADP-glucose as well as ADP-ribose. Prevents glycogen biosynthesis. The reaction catalyzed by this enzyme is a limiting step of the gluconeogenic process.</text>
</comment>
<proteinExistence type="inferred from homology"/>
<name>A0ABU3R0E0_9GAMM</name>
<dbReference type="InterPro" id="IPR015797">
    <property type="entry name" value="NUDIX_hydrolase-like_dom_sf"/>
</dbReference>
<keyword evidence="7" id="KW-0460">Magnesium</keyword>
<evidence type="ECO:0000313" key="15">
    <source>
        <dbReference type="Proteomes" id="UP001257914"/>
    </source>
</evidence>
<keyword evidence="15" id="KW-1185">Reference proteome</keyword>
<accession>A0ABU3R0E0</accession>
<comment type="cofactor">
    <cofactor evidence="1">
        <name>Mg(2+)</name>
        <dbReference type="ChEBI" id="CHEBI:18420"/>
    </cofactor>
</comment>
<dbReference type="Proteomes" id="UP001257914">
    <property type="component" value="Unassembled WGS sequence"/>
</dbReference>
<reference evidence="14 15" key="1">
    <citation type="submission" date="2023-10" db="EMBL/GenBank/DDBJ databases">
        <title>Psychrosphaera aquimaarina strain SW33 isolated from seawater.</title>
        <authorList>
            <person name="Bayburt H."/>
            <person name="Kim J.M."/>
            <person name="Choi B.J."/>
            <person name="Jeon C.O."/>
        </authorList>
    </citation>
    <scope>NUCLEOTIDE SEQUENCE [LARGE SCALE GENOMIC DNA]</scope>
    <source>
        <strain evidence="14 15">KCTC 52743</strain>
    </source>
</reference>
<dbReference type="PANTHER" id="PTHR11839">
    <property type="entry name" value="UDP/ADP-SUGAR PYROPHOSPHATASE"/>
    <property type="match status" value="1"/>
</dbReference>
<dbReference type="PANTHER" id="PTHR11839:SF5">
    <property type="entry name" value="ADP-RIBOSE PYROPHOSPHATASE"/>
    <property type="match status" value="1"/>
</dbReference>
<dbReference type="InterPro" id="IPR000086">
    <property type="entry name" value="NUDIX_hydrolase_dom"/>
</dbReference>
<dbReference type="PROSITE" id="PS00893">
    <property type="entry name" value="NUDIX_BOX"/>
    <property type="match status" value="1"/>
</dbReference>
<evidence type="ECO:0000256" key="10">
    <source>
        <dbReference type="ARBA" id="ARBA00030308"/>
    </source>
</evidence>
<feature type="domain" description="Nudix hydrolase" evidence="13">
    <location>
        <begin position="54"/>
        <end position="198"/>
    </location>
</feature>
<evidence type="ECO:0000313" key="14">
    <source>
        <dbReference type="EMBL" id="MDU0112932.1"/>
    </source>
</evidence>
<dbReference type="GO" id="GO:0047631">
    <property type="term" value="F:ADP-ribose diphosphatase activity"/>
    <property type="evidence" value="ECO:0007669"/>
    <property type="project" value="UniProtKB-EC"/>
</dbReference>
<dbReference type="InterPro" id="IPR020084">
    <property type="entry name" value="NUDIX_hydrolase_CS"/>
</dbReference>
<comment type="catalytic activity">
    <reaction evidence="12">
        <text>ADP-D-ribose + H2O = D-ribose 5-phosphate + AMP + 2 H(+)</text>
        <dbReference type="Rhea" id="RHEA:10412"/>
        <dbReference type="ChEBI" id="CHEBI:15377"/>
        <dbReference type="ChEBI" id="CHEBI:15378"/>
        <dbReference type="ChEBI" id="CHEBI:57967"/>
        <dbReference type="ChEBI" id="CHEBI:78346"/>
        <dbReference type="ChEBI" id="CHEBI:456215"/>
        <dbReference type="EC" id="3.6.1.13"/>
    </reaction>
</comment>
<dbReference type="RefSeq" id="WP_315946587.1">
    <property type="nucleotide sequence ID" value="NZ_JAWCUA010000007.1"/>
</dbReference>
<evidence type="ECO:0000256" key="12">
    <source>
        <dbReference type="ARBA" id="ARBA00049546"/>
    </source>
</evidence>
<evidence type="ECO:0000256" key="7">
    <source>
        <dbReference type="ARBA" id="ARBA00022842"/>
    </source>
</evidence>
<evidence type="ECO:0000256" key="5">
    <source>
        <dbReference type="ARBA" id="ARBA00022723"/>
    </source>
</evidence>
<evidence type="ECO:0000256" key="9">
    <source>
        <dbReference type="ARBA" id="ARBA00030162"/>
    </source>
</evidence>
<dbReference type="PROSITE" id="PS51462">
    <property type="entry name" value="NUDIX"/>
    <property type="match status" value="1"/>
</dbReference>
<evidence type="ECO:0000256" key="1">
    <source>
        <dbReference type="ARBA" id="ARBA00001946"/>
    </source>
</evidence>
<evidence type="ECO:0000256" key="2">
    <source>
        <dbReference type="ARBA" id="ARBA00007482"/>
    </source>
</evidence>
<keyword evidence="6 14" id="KW-0378">Hydrolase</keyword>
<dbReference type="Gene3D" id="3.90.79.10">
    <property type="entry name" value="Nucleoside Triphosphate Pyrophosphohydrolase"/>
    <property type="match status" value="1"/>
</dbReference>